<dbReference type="KEGG" id="pmaw:MACH26_25170"/>
<evidence type="ECO:0000313" key="2">
    <source>
        <dbReference type="EMBL" id="BDX06996.1"/>
    </source>
</evidence>
<dbReference type="Proteomes" id="UP001333710">
    <property type="component" value="Chromosome"/>
</dbReference>
<dbReference type="GO" id="GO:0004803">
    <property type="term" value="F:transposase activity"/>
    <property type="evidence" value="ECO:0007669"/>
    <property type="project" value="InterPro"/>
</dbReference>
<dbReference type="GO" id="GO:0043565">
    <property type="term" value="F:sequence-specific DNA binding"/>
    <property type="evidence" value="ECO:0007669"/>
    <property type="project" value="TreeGrafter"/>
</dbReference>
<dbReference type="Gene3D" id="3.30.70.1290">
    <property type="entry name" value="Transposase IS200-like"/>
    <property type="match status" value="1"/>
</dbReference>
<reference evidence="2" key="1">
    <citation type="submission" date="2023-01" db="EMBL/GenBank/DDBJ databases">
        <title>Complete genome sequence of Planctobacterium marinum strain Dej080120_11.</title>
        <authorList>
            <person name="Ueki S."/>
            <person name="Maruyama F."/>
        </authorList>
    </citation>
    <scope>NUCLEOTIDE SEQUENCE</scope>
    <source>
        <strain evidence="2">Dej080120_11</strain>
    </source>
</reference>
<accession>A0AA48HIF4</accession>
<dbReference type="NCBIfam" id="NF047646">
    <property type="entry name" value="REP_Tyr_transpos"/>
    <property type="match status" value="1"/>
</dbReference>
<feature type="domain" description="Transposase IS200-like" evidence="1">
    <location>
        <begin position="15"/>
        <end position="122"/>
    </location>
</feature>
<evidence type="ECO:0000259" key="1">
    <source>
        <dbReference type="SMART" id="SM01321"/>
    </source>
</evidence>
<dbReference type="GO" id="GO:0006313">
    <property type="term" value="P:DNA transposition"/>
    <property type="evidence" value="ECO:0007669"/>
    <property type="project" value="InterPro"/>
</dbReference>
<dbReference type="AlphaFoldDB" id="A0AA48HIF4"/>
<dbReference type="Pfam" id="PF01797">
    <property type="entry name" value="Y1_Tnp"/>
    <property type="match status" value="1"/>
</dbReference>
<dbReference type="InterPro" id="IPR052715">
    <property type="entry name" value="RAYT_transposase"/>
</dbReference>
<dbReference type="InterPro" id="IPR002686">
    <property type="entry name" value="Transposase_17"/>
</dbReference>
<dbReference type="SUPFAM" id="SSF143422">
    <property type="entry name" value="Transposase IS200-like"/>
    <property type="match status" value="1"/>
</dbReference>
<dbReference type="SMART" id="SM01321">
    <property type="entry name" value="Y1_Tnp"/>
    <property type="match status" value="1"/>
</dbReference>
<keyword evidence="3" id="KW-1185">Reference proteome</keyword>
<dbReference type="EMBL" id="AP027272">
    <property type="protein sequence ID" value="BDX06996.1"/>
    <property type="molecule type" value="Genomic_DNA"/>
</dbReference>
<gene>
    <name evidence="2" type="ORF">MACH26_25170</name>
</gene>
<dbReference type="InterPro" id="IPR036515">
    <property type="entry name" value="Transposase_17_sf"/>
</dbReference>
<organism evidence="2 3">
    <name type="scientific">Planctobacterium marinum</name>
    <dbReference type="NCBI Taxonomy" id="1631968"/>
    <lineage>
        <taxon>Bacteria</taxon>
        <taxon>Pseudomonadati</taxon>
        <taxon>Pseudomonadota</taxon>
        <taxon>Gammaproteobacteria</taxon>
        <taxon>Alteromonadales</taxon>
        <taxon>Alteromonadaceae</taxon>
        <taxon>Planctobacterium</taxon>
    </lineage>
</organism>
<evidence type="ECO:0000313" key="3">
    <source>
        <dbReference type="Proteomes" id="UP001333710"/>
    </source>
</evidence>
<dbReference type="PANTHER" id="PTHR36966:SF1">
    <property type="entry name" value="REP-ASSOCIATED TYROSINE TRANSPOSASE"/>
    <property type="match status" value="1"/>
</dbReference>
<sequence length="143" mass="16616">MTINDLRKGRYSVLEQDYFVTFTTLKRMPVMLNHEVALTICQAIHIETKFTTLAWVVMPDHVHLLLTLKSGTLGEAMQSIKGRSSREVGTIMPNFKWAKGYYEHALRHEECRKQIARYIVANPLRADLVTDIGQYPWWDACYL</sequence>
<proteinExistence type="predicted"/>
<protein>
    <submittedName>
        <fullName evidence="2">Transposase</fullName>
    </submittedName>
</protein>
<dbReference type="RefSeq" id="WP_338292988.1">
    <property type="nucleotide sequence ID" value="NZ_AP027272.1"/>
</dbReference>
<dbReference type="PANTHER" id="PTHR36966">
    <property type="entry name" value="REP-ASSOCIATED TYROSINE TRANSPOSASE"/>
    <property type="match status" value="1"/>
</dbReference>
<name>A0AA48HIF4_9ALTE</name>